<accession>A0A7C1ZNF5</accession>
<name>A0A7C1ZNF5_DESA2</name>
<protein>
    <submittedName>
        <fullName evidence="2">Uncharacterized protein</fullName>
    </submittedName>
</protein>
<keyword evidence="1" id="KW-0812">Transmembrane</keyword>
<dbReference type="Proteomes" id="UP000885738">
    <property type="component" value="Unassembled WGS sequence"/>
</dbReference>
<sequence length="199" mass="22579">MRPKNCEISEYSTYFKIVILILGFFLSSCSTTRYITQTKRSVIEQLLLTKSIDKAIAKIDNLKIQGSKVYIEIVSLAPAEENYLRKAVSLWFLQNKAVVVETKDKADYIASILVKSVGTDKIDTNYLGIPSLPVPFVGIFTPEVEILASKHQKGYTEMQITLCYASTGEFIYKTKPLIGKTHFSTYKIFLIPIRQDDIF</sequence>
<feature type="transmembrane region" description="Helical" evidence="1">
    <location>
        <begin position="14"/>
        <end position="35"/>
    </location>
</feature>
<gene>
    <name evidence="2" type="ORF">ENI35_03315</name>
</gene>
<reference evidence="2" key="1">
    <citation type="journal article" date="2020" name="mSystems">
        <title>Genome- and Community-Level Interaction Insights into Carbon Utilization and Element Cycling Functions of Hydrothermarchaeota in Hydrothermal Sediment.</title>
        <authorList>
            <person name="Zhou Z."/>
            <person name="Liu Y."/>
            <person name="Xu W."/>
            <person name="Pan J."/>
            <person name="Luo Z.H."/>
            <person name="Li M."/>
        </authorList>
    </citation>
    <scope>NUCLEOTIDE SEQUENCE [LARGE SCALE GENOMIC DNA]</scope>
    <source>
        <strain evidence="2">HyVt-389</strain>
    </source>
</reference>
<organism evidence="2">
    <name type="scientific">Desulfofervidus auxilii</name>
    <dbReference type="NCBI Taxonomy" id="1621989"/>
    <lineage>
        <taxon>Bacteria</taxon>
        <taxon>Pseudomonadati</taxon>
        <taxon>Thermodesulfobacteriota</taxon>
        <taxon>Candidatus Desulfofervidia</taxon>
        <taxon>Candidatus Desulfofervidales</taxon>
        <taxon>Candidatus Desulfofervidaceae</taxon>
        <taxon>Candidatus Desulfofervidus</taxon>
    </lineage>
</organism>
<dbReference type="AlphaFoldDB" id="A0A7C1ZNF5"/>
<proteinExistence type="predicted"/>
<keyword evidence="1" id="KW-0472">Membrane</keyword>
<evidence type="ECO:0000313" key="2">
    <source>
        <dbReference type="EMBL" id="HEC67827.1"/>
    </source>
</evidence>
<dbReference type="EMBL" id="DRIH01000109">
    <property type="protein sequence ID" value="HEC67827.1"/>
    <property type="molecule type" value="Genomic_DNA"/>
</dbReference>
<comment type="caution">
    <text evidence="2">The sequence shown here is derived from an EMBL/GenBank/DDBJ whole genome shotgun (WGS) entry which is preliminary data.</text>
</comment>
<evidence type="ECO:0000256" key="1">
    <source>
        <dbReference type="SAM" id="Phobius"/>
    </source>
</evidence>
<dbReference type="PROSITE" id="PS51257">
    <property type="entry name" value="PROKAR_LIPOPROTEIN"/>
    <property type="match status" value="1"/>
</dbReference>
<keyword evidence="1" id="KW-1133">Transmembrane helix</keyword>